<keyword evidence="2" id="KW-0732">Signal</keyword>
<feature type="compositionally biased region" description="Basic and acidic residues" evidence="1">
    <location>
        <begin position="56"/>
        <end position="67"/>
    </location>
</feature>
<evidence type="ECO:0000313" key="5">
    <source>
        <dbReference type="Proteomes" id="UP000003505"/>
    </source>
</evidence>
<name>C9LSC7_SELS3</name>
<feature type="signal peptide" evidence="2">
    <location>
        <begin position="1"/>
        <end position="21"/>
    </location>
</feature>
<gene>
    <name evidence="3" type="ordered locus">Selsp_1799</name>
    <name evidence="4" type="ORF">SELSPUOL_00351</name>
</gene>
<dbReference type="eggNOG" id="COG2825">
    <property type="taxonomic scope" value="Bacteria"/>
</dbReference>
<evidence type="ECO:0000313" key="4">
    <source>
        <dbReference type="EMBL" id="EEX78167.1"/>
    </source>
</evidence>
<evidence type="ECO:0000313" key="6">
    <source>
        <dbReference type="Proteomes" id="UP000011124"/>
    </source>
</evidence>
<evidence type="ECO:0000256" key="1">
    <source>
        <dbReference type="SAM" id="MobiDB-lite"/>
    </source>
</evidence>
<feature type="region of interest" description="Disordered" evidence="1">
    <location>
        <begin position="56"/>
        <end position="93"/>
    </location>
</feature>
<dbReference type="HOGENOM" id="CLU_128691_1_0_9"/>
<reference evidence="3 6" key="2">
    <citation type="submission" date="2011-04" db="EMBL/GenBank/DDBJ databases">
        <title>The complete genome of Selenomonas sputigena DSM 20758.</title>
        <authorList>
            <consortium name="US DOE Joint Genome Institute (JGI-PGF)"/>
            <person name="Lucas S."/>
            <person name="Copeland A."/>
            <person name="Lapidus A."/>
            <person name="Bruce D."/>
            <person name="Goodwin L."/>
            <person name="Pitluck S."/>
            <person name="Peters L."/>
            <person name="Kyrpides N."/>
            <person name="Mavromatis K."/>
            <person name="Ivanova N."/>
            <person name="Ovchinnikova G."/>
            <person name="Teshima H."/>
            <person name="Detter J.C."/>
            <person name="Tapia R."/>
            <person name="Han C."/>
            <person name="Land M."/>
            <person name="Hauser L."/>
            <person name="Markowitz V."/>
            <person name="Cheng J.-F."/>
            <person name="Hugenholtz P."/>
            <person name="Woyke T."/>
            <person name="Wu D."/>
            <person name="Gronow S."/>
            <person name="Wellnitz S."/>
            <person name="Schneider S."/>
            <person name="Klenk H.-P."/>
            <person name="Eisen J.A."/>
        </authorList>
    </citation>
    <scope>NUCLEOTIDE SEQUENCE [LARGE SCALE GENOMIC DNA]</scope>
    <source>
        <strain evidence="3">ATCC 35185</strain>
        <strain evidence="6">ATCC 35185 / DSM 20758 / VPI D19B-28</strain>
    </source>
</reference>
<dbReference type="InterPro" id="IPR005632">
    <property type="entry name" value="Chaperone_Skp"/>
</dbReference>
<dbReference type="AlphaFoldDB" id="C9LSC7"/>
<dbReference type="InterPro" id="IPR024930">
    <property type="entry name" value="Skp_dom_sf"/>
</dbReference>
<feature type="compositionally biased region" description="Low complexity" evidence="1">
    <location>
        <begin position="70"/>
        <end position="92"/>
    </location>
</feature>
<dbReference type="Proteomes" id="UP000011124">
    <property type="component" value="Chromosome"/>
</dbReference>
<evidence type="ECO:0000313" key="3">
    <source>
        <dbReference type="EMBL" id="AEC00754.1"/>
    </source>
</evidence>
<protein>
    <submittedName>
        <fullName evidence="4">Outer membrane protein</fullName>
    </submittedName>
</protein>
<dbReference type="STRING" id="546271.Selsp_1799"/>
<sequence length="147" mass="16077">MKQNKKRMAMLAGAFAVMTLAAGCGKAEIGYVDPSRVEKEAPAIVNIDAEMKSKMEEVQKQAQEELNAKQAQGAPPEEMQQAQQQAMGKMQQTGSIYDQQKTIKLQTAVGEIARTKKLDAVLFNVDEQKLVHLGGTDITDDVIKALQ</sequence>
<keyword evidence="6" id="KW-1185">Reference proteome</keyword>
<dbReference type="PROSITE" id="PS51257">
    <property type="entry name" value="PROKAR_LIPOPROTEIN"/>
    <property type="match status" value="1"/>
</dbReference>
<dbReference type="EMBL" id="ACKP02000010">
    <property type="protein sequence ID" value="EEX78167.1"/>
    <property type="molecule type" value="Genomic_DNA"/>
</dbReference>
<dbReference type="SUPFAM" id="SSF111384">
    <property type="entry name" value="OmpH-like"/>
    <property type="match status" value="1"/>
</dbReference>
<dbReference type="RefSeq" id="WP_006191106.1">
    <property type="nucleotide sequence ID" value="NC_015437.1"/>
</dbReference>
<proteinExistence type="predicted"/>
<dbReference type="GO" id="GO:0051082">
    <property type="term" value="F:unfolded protein binding"/>
    <property type="evidence" value="ECO:0007669"/>
    <property type="project" value="InterPro"/>
</dbReference>
<dbReference type="KEGG" id="ssg:Selsp_1799"/>
<evidence type="ECO:0000256" key="2">
    <source>
        <dbReference type="SAM" id="SignalP"/>
    </source>
</evidence>
<accession>C9LSC7</accession>
<dbReference type="EMBL" id="CP002637">
    <property type="protein sequence ID" value="AEC00754.1"/>
    <property type="molecule type" value="Genomic_DNA"/>
</dbReference>
<organism evidence="4 5">
    <name type="scientific">Selenomonas sputigena (strain ATCC 35185 / DSM 20758 / CCUG 44933 / VPI D19B-28)</name>
    <dbReference type="NCBI Taxonomy" id="546271"/>
    <lineage>
        <taxon>Bacteria</taxon>
        <taxon>Bacillati</taxon>
        <taxon>Bacillota</taxon>
        <taxon>Negativicutes</taxon>
        <taxon>Selenomonadales</taxon>
        <taxon>Selenomonadaceae</taxon>
        <taxon>Selenomonas</taxon>
    </lineage>
</organism>
<dbReference type="Gene3D" id="3.30.910.20">
    <property type="entry name" value="Skp domain"/>
    <property type="match status" value="1"/>
</dbReference>
<reference evidence="4 5" key="1">
    <citation type="submission" date="2009-09" db="EMBL/GenBank/DDBJ databases">
        <authorList>
            <person name="Weinstock G."/>
            <person name="Sodergren E."/>
            <person name="Clifton S."/>
            <person name="Fulton L."/>
            <person name="Fulton B."/>
            <person name="Courtney L."/>
            <person name="Fronick C."/>
            <person name="Harrison M."/>
            <person name="Strong C."/>
            <person name="Farmer C."/>
            <person name="Delahaunty K."/>
            <person name="Markovic C."/>
            <person name="Hall O."/>
            <person name="Minx P."/>
            <person name="Tomlinson C."/>
            <person name="Mitreva M."/>
            <person name="Nelson J."/>
            <person name="Hou S."/>
            <person name="Wollam A."/>
            <person name="Pepin K.H."/>
            <person name="Johnson M."/>
            <person name="Bhonagiri V."/>
            <person name="Nash W.E."/>
            <person name="Warren W."/>
            <person name="Chinwalla A."/>
            <person name="Mardis E.R."/>
            <person name="Wilson R.K."/>
        </authorList>
    </citation>
    <scope>NUCLEOTIDE SEQUENCE [LARGE SCALE GENOMIC DNA]</scope>
    <source>
        <strain evidence="4">ATCC 35185</strain>
        <strain evidence="5">ATCC 35185 / DSM 20758 / VPI D19B-28</strain>
    </source>
</reference>
<dbReference type="SMART" id="SM00935">
    <property type="entry name" value="OmpH"/>
    <property type="match status" value="1"/>
</dbReference>
<dbReference type="OrthoDB" id="1629141at2"/>
<feature type="chain" id="PRO_5038327947" evidence="2">
    <location>
        <begin position="22"/>
        <end position="147"/>
    </location>
</feature>
<dbReference type="Proteomes" id="UP000003505">
    <property type="component" value="Unassembled WGS sequence"/>
</dbReference>